<evidence type="ECO:0000256" key="1">
    <source>
        <dbReference type="SAM" id="MobiDB-lite"/>
    </source>
</evidence>
<feature type="region of interest" description="Disordered" evidence="1">
    <location>
        <begin position="94"/>
        <end position="134"/>
    </location>
</feature>
<dbReference type="SUPFAM" id="SSF47413">
    <property type="entry name" value="lambda repressor-like DNA-binding domains"/>
    <property type="match status" value="1"/>
</dbReference>
<proteinExistence type="predicted"/>
<dbReference type="InterPro" id="IPR010982">
    <property type="entry name" value="Lambda_DNA-bd_dom_sf"/>
</dbReference>
<gene>
    <name evidence="2" type="ORF">RD2015_3668</name>
</gene>
<organism evidence="2 3">
    <name type="scientific">Roseateles depolymerans</name>
    <dbReference type="NCBI Taxonomy" id="76731"/>
    <lineage>
        <taxon>Bacteria</taxon>
        <taxon>Pseudomonadati</taxon>
        <taxon>Pseudomonadota</taxon>
        <taxon>Betaproteobacteria</taxon>
        <taxon>Burkholderiales</taxon>
        <taxon>Sphaerotilaceae</taxon>
        <taxon>Roseateles</taxon>
    </lineage>
</organism>
<feature type="compositionally biased region" description="Low complexity" evidence="1">
    <location>
        <begin position="118"/>
        <end position="134"/>
    </location>
</feature>
<keyword evidence="3" id="KW-1185">Reference proteome</keyword>
<evidence type="ECO:0000313" key="3">
    <source>
        <dbReference type="Proteomes" id="UP000060699"/>
    </source>
</evidence>
<dbReference type="EMBL" id="CP013729">
    <property type="protein sequence ID" value="ALV08123.1"/>
    <property type="molecule type" value="Genomic_DNA"/>
</dbReference>
<evidence type="ECO:0000313" key="2">
    <source>
        <dbReference type="EMBL" id="ALV08123.1"/>
    </source>
</evidence>
<dbReference type="GO" id="GO:0003677">
    <property type="term" value="F:DNA binding"/>
    <property type="evidence" value="ECO:0007669"/>
    <property type="project" value="InterPro"/>
</dbReference>
<protein>
    <recommendedName>
        <fullName evidence="4">DNA-binding protein</fullName>
    </recommendedName>
</protein>
<accession>A0A0U3N7G8</accession>
<dbReference type="Gene3D" id="1.10.260.40">
    <property type="entry name" value="lambda repressor-like DNA-binding domains"/>
    <property type="match status" value="1"/>
</dbReference>
<reference evidence="2 3" key="1">
    <citation type="submission" date="2015-12" db="EMBL/GenBank/DDBJ databases">
        <title>Complete genome of Roseateles depolymerans KCTC 42856.</title>
        <authorList>
            <person name="Kim K.M."/>
        </authorList>
    </citation>
    <scope>NUCLEOTIDE SEQUENCE [LARGE SCALE GENOMIC DNA]</scope>
    <source>
        <strain evidence="2 3">KCTC 42856</strain>
    </source>
</reference>
<dbReference type="AlphaFoldDB" id="A0A0U3N7G8"/>
<sequence>MPAEAAAHLRLLGENLTIARKRRRETLGTWASRIGVSEPTLARMERGDPTVSMAVYATALWMMGRSRALAEAADPQLDLGALETDVRAAKARSIRRKKVALAPAQSSGKAPTPEHQPKQAPAAKRAAVSPRRAE</sequence>
<dbReference type="KEGG" id="rdp:RD2015_3668"/>
<dbReference type="STRING" id="76731.RD2015_3668"/>
<evidence type="ECO:0008006" key="4">
    <source>
        <dbReference type="Google" id="ProtNLM"/>
    </source>
</evidence>
<dbReference type="Proteomes" id="UP000060699">
    <property type="component" value="Chromosome"/>
</dbReference>
<name>A0A0U3N7G8_9BURK</name>